<feature type="region of interest" description="Disordered" evidence="3">
    <location>
        <begin position="162"/>
        <end position="183"/>
    </location>
</feature>
<sequence>MSANPAAVASPGRPGAAPAAGAAPARPPPPALQPLMLNQTLRQYQNQQSATRAETDNLRRQMSSSVRNFSDLSVDLLNERVMMVFDYQQAIEQEANQLQQASARFAKQSAQWLSLVESFNTALKELGDVNTWAQTIEHDMTGIAAALEYVYKGSIEIISNNETPADEDAAVEETPAAPAPETA</sequence>
<dbReference type="PANTHER" id="PTHR13073">
    <property type="entry name" value="BLOC-1 COMPLEX SUBUNIT 1"/>
    <property type="match status" value="1"/>
</dbReference>
<feature type="region of interest" description="Disordered" evidence="3">
    <location>
        <begin position="1"/>
        <end position="33"/>
    </location>
</feature>
<dbReference type="AlphaFoldDB" id="A0A058Z4J0"/>
<gene>
    <name evidence="4" type="ORF">H696_04261</name>
</gene>
<evidence type="ECO:0000256" key="3">
    <source>
        <dbReference type="SAM" id="MobiDB-lite"/>
    </source>
</evidence>
<organism evidence="4">
    <name type="scientific">Fonticula alba</name>
    <name type="common">Slime mold</name>
    <dbReference type="NCBI Taxonomy" id="691883"/>
    <lineage>
        <taxon>Eukaryota</taxon>
        <taxon>Rotosphaerida</taxon>
        <taxon>Fonticulaceae</taxon>
        <taxon>Fonticula</taxon>
    </lineage>
</organism>
<feature type="compositionally biased region" description="Low complexity" evidence="3">
    <location>
        <begin position="1"/>
        <end position="24"/>
    </location>
</feature>
<protein>
    <recommendedName>
        <fullName evidence="2">Biogenesis of lysosome-related organelles complex 1 subunit 1</fullName>
    </recommendedName>
</protein>
<dbReference type="PANTHER" id="PTHR13073:SF0">
    <property type="entry name" value="BIOGENESIS OF LYSOSOME-RELATED ORGANELLES COMPLEX 1 SUBUNIT 1"/>
    <property type="match status" value="1"/>
</dbReference>
<dbReference type="InterPro" id="IPR009395">
    <property type="entry name" value="BLOC1S1"/>
</dbReference>
<dbReference type="GeneID" id="20528986"/>
<dbReference type="OrthoDB" id="20018at2759"/>
<comment type="similarity">
    <text evidence="1">Belongs to the BLOC1S1 family.</text>
</comment>
<dbReference type="OMA" id="FWWRSAL"/>
<dbReference type="GO" id="GO:0016197">
    <property type="term" value="P:endosomal transport"/>
    <property type="evidence" value="ECO:0007669"/>
    <property type="project" value="TreeGrafter"/>
</dbReference>
<dbReference type="RefSeq" id="XP_009496414.1">
    <property type="nucleotide sequence ID" value="XM_009498139.1"/>
</dbReference>
<evidence type="ECO:0000313" key="5">
    <source>
        <dbReference type="Proteomes" id="UP000030693"/>
    </source>
</evidence>
<feature type="compositionally biased region" description="Polar residues" evidence="3">
    <location>
        <begin position="43"/>
        <end position="52"/>
    </location>
</feature>
<evidence type="ECO:0000256" key="2">
    <source>
        <dbReference type="ARBA" id="ARBA00019577"/>
    </source>
</evidence>
<evidence type="ECO:0000256" key="1">
    <source>
        <dbReference type="ARBA" id="ARBA00007133"/>
    </source>
</evidence>
<reference evidence="4" key="1">
    <citation type="submission" date="2013-04" db="EMBL/GenBank/DDBJ databases">
        <title>The Genome Sequence of Fonticula alba ATCC 38817.</title>
        <authorList>
            <consortium name="The Broad Institute Genomics Platform"/>
            <person name="Russ C."/>
            <person name="Cuomo C."/>
            <person name="Burger G."/>
            <person name="Gray M.W."/>
            <person name="Holland P.W.H."/>
            <person name="King N."/>
            <person name="Lang F.B.F."/>
            <person name="Roger A.J."/>
            <person name="Ruiz-Trillo I."/>
            <person name="Brown M."/>
            <person name="Walker B."/>
            <person name="Young S."/>
            <person name="Zeng Q."/>
            <person name="Gargeya S."/>
            <person name="Fitzgerald M."/>
            <person name="Haas B."/>
            <person name="Abouelleil A."/>
            <person name="Allen A.W."/>
            <person name="Alvarado L."/>
            <person name="Arachchi H.M."/>
            <person name="Berlin A.M."/>
            <person name="Chapman S.B."/>
            <person name="Gainer-Dewar J."/>
            <person name="Goldberg J."/>
            <person name="Griggs A."/>
            <person name="Gujja S."/>
            <person name="Hansen M."/>
            <person name="Howarth C."/>
            <person name="Imamovic A."/>
            <person name="Ireland A."/>
            <person name="Larimer J."/>
            <person name="McCowan C."/>
            <person name="Murphy C."/>
            <person name="Pearson M."/>
            <person name="Poon T.W."/>
            <person name="Priest M."/>
            <person name="Roberts A."/>
            <person name="Saif S."/>
            <person name="Shea T."/>
            <person name="Sisk P."/>
            <person name="Sykes S."/>
            <person name="Wortman J."/>
            <person name="Nusbaum C."/>
            <person name="Birren B."/>
        </authorList>
    </citation>
    <scope>NUCLEOTIDE SEQUENCE [LARGE SCALE GENOMIC DNA]</scope>
    <source>
        <strain evidence="4">ATCC 38817</strain>
    </source>
</reference>
<evidence type="ECO:0000313" key="4">
    <source>
        <dbReference type="EMBL" id="KCV68843.1"/>
    </source>
</evidence>
<name>A0A058Z4J0_FONAL</name>
<accession>A0A058Z4J0</accession>
<feature type="compositionally biased region" description="Low complexity" evidence="3">
    <location>
        <begin position="172"/>
        <end position="183"/>
    </location>
</feature>
<dbReference type="Pfam" id="PF06320">
    <property type="entry name" value="GCN5L1"/>
    <property type="match status" value="1"/>
</dbReference>
<proteinExistence type="inferred from homology"/>
<keyword evidence="5" id="KW-1185">Reference proteome</keyword>
<dbReference type="Proteomes" id="UP000030693">
    <property type="component" value="Unassembled WGS sequence"/>
</dbReference>
<dbReference type="EMBL" id="KB932207">
    <property type="protein sequence ID" value="KCV68843.1"/>
    <property type="molecule type" value="Genomic_DNA"/>
</dbReference>
<dbReference type="GO" id="GO:0031083">
    <property type="term" value="C:BLOC-1 complex"/>
    <property type="evidence" value="ECO:0007669"/>
    <property type="project" value="InterPro"/>
</dbReference>
<dbReference type="eggNOG" id="KOG3390">
    <property type="taxonomic scope" value="Eukaryota"/>
</dbReference>
<feature type="region of interest" description="Disordered" evidence="3">
    <location>
        <begin position="43"/>
        <end position="62"/>
    </location>
</feature>
<dbReference type="STRING" id="691883.A0A058Z4J0"/>